<name>A0A2U1KA26_ARTAN</name>
<proteinExistence type="predicted"/>
<sequence>MGNFPSPKELATLDENFLAKRCNLGYRASRILRLAQGVVEGRIDLRQIEEDSREASLSNYMKLNEQLGEIYGFGPFTRANVLMCLGFYHVIPSDSETLRHLNQVHKKKSTIKNIQQDIERIYGKYEPFQFLVYWYASSVDFFQFCLWTSFLSNYVSVLGQKYGPFMKNDLER</sequence>
<dbReference type="PANTHER" id="PTHR10242:SF4">
    <property type="entry name" value="OS07G0657600 PROTEIN"/>
    <property type="match status" value="1"/>
</dbReference>
<dbReference type="OrthoDB" id="4951845at2759"/>
<dbReference type="PANTHER" id="PTHR10242">
    <property type="entry name" value="8-OXOGUANINE DNA GLYCOSYLASE"/>
    <property type="match status" value="1"/>
</dbReference>
<reference evidence="1 2" key="1">
    <citation type="journal article" date="2018" name="Mol. Plant">
        <title>The genome of Artemisia annua provides insight into the evolution of Asteraceae family and artemisinin biosynthesis.</title>
        <authorList>
            <person name="Shen Q."/>
            <person name="Zhang L."/>
            <person name="Liao Z."/>
            <person name="Wang S."/>
            <person name="Yan T."/>
            <person name="Shi P."/>
            <person name="Liu M."/>
            <person name="Fu X."/>
            <person name="Pan Q."/>
            <person name="Wang Y."/>
            <person name="Lv Z."/>
            <person name="Lu X."/>
            <person name="Zhang F."/>
            <person name="Jiang W."/>
            <person name="Ma Y."/>
            <person name="Chen M."/>
            <person name="Hao X."/>
            <person name="Li L."/>
            <person name="Tang Y."/>
            <person name="Lv G."/>
            <person name="Zhou Y."/>
            <person name="Sun X."/>
            <person name="Brodelius P.E."/>
            <person name="Rose J.K.C."/>
            <person name="Tang K."/>
        </authorList>
    </citation>
    <scope>NUCLEOTIDE SEQUENCE [LARGE SCALE GENOMIC DNA]</scope>
    <source>
        <strain evidence="2">cv. Huhao1</strain>
        <tissue evidence="1">Leaf</tissue>
    </source>
</reference>
<dbReference type="AlphaFoldDB" id="A0A2U1KA26"/>
<gene>
    <name evidence="1" type="ORF">CTI12_AA626980</name>
</gene>
<accession>A0A2U1KA26</accession>
<protein>
    <submittedName>
        <fullName evidence="1">DNA glycosylase</fullName>
    </submittedName>
</protein>
<dbReference type="STRING" id="35608.A0A2U1KA26"/>
<keyword evidence="2" id="KW-1185">Reference proteome</keyword>
<dbReference type="Proteomes" id="UP000245207">
    <property type="component" value="Unassembled WGS sequence"/>
</dbReference>
<dbReference type="InterPro" id="IPR052054">
    <property type="entry name" value="Oxidative_DNA_repair_enzyme"/>
</dbReference>
<dbReference type="Gene3D" id="1.10.340.30">
    <property type="entry name" value="Hypothetical protein, domain 2"/>
    <property type="match status" value="1"/>
</dbReference>
<dbReference type="SUPFAM" id="SSF48150">
    <property type="entry name" value="DNA-glycosylase"/>
    <property type="match status" value="1"/>
</dbReference>
<dbReference type="InterPro" id="IPR011257">
    <property type="entry name" value="DNA_glycosylase"/>
</dbReference>
<dbReference type="GO" id="GO:0034039">
    <property type="term" value="F:8-oxo-7,8-dihydroguanine DNA N-glycosylase activity"/>
    <property type="evidence" value="ECO:0007669"/>
    <property type="project" value="TreeGrafter"/>
</dbReference>
<comment type="caution">
    <text evidence="1">The sequence shown here is derived from an EMBL/GenBank/DDBJ whole genome shotgun (WGS) entry which is preliminary data.</text>
</comment>
<organism evidence="1 2">
    <name type="scientific">Artemisia annua</name>
    <name type="common">Sweet wormwood</name>
    <dbReference type="NCBI Taxonomy" id="35608"/>
    <lineage>
        <taxon>Eukaryota</taxon>
        <taxon>Viridiplantae</taxon>
        <taxon>Streptophyta</taxon>
        <taxon>Embryophyta</taxon>
        <taxon>Tracheophyta</taxon>
        <taxon>Spermatophyta</taxon>
        <taxon>Magnoliopsida</taxon>
        <taxon>eudicotyledons</taxon>
        <taxon>Gunneridae</taxon>
        <taxon>Pentapetalae</taxon>
        <taxon>asterids</taxon>
        <taxon>campanulids</taxon>
        <taxon>Asterales</taxon>
        <taxon>Asteraceae</taxon>
        <taxon>Asteroideae</taxon>
        <taxon>Anthemideae</taxon>
        <taxon>Artemisiinae</taxon>
        <taxon>Artemisia</taxon>
    </lineage>
</organism>
<dbReference type="GO" id="GO:0005634">
    <property type="term" value="C:nucleus"/>
    <property type="evidence" value="ECO:0007669"/>
    <property type="project" value="TreeGrafter"/>
</dbReference>
<dbReference type="GO" id="GO:0006285">
    <property type="term" value="P:base-excision repair, AP site formation"/>
    <property type="evidence" value="ECO:0007669"/>
    <property type="project" value="TreeGrafter"/>
</dbReference>
<dbReference type="EMBL" id="PKPP01026972">
    <property type="protein sequence ID" value="PWA29233.1"/>
    <property type="molecule type" value="Genomic_DNA"/>
</dbReference>
<evidence type="ECO:0000313" key="2">
    <source>
        <dbReference type="Proteomes" id="UP000245207"/>
    </source>
</evidence>
<evidence type="ECO:0000313" key="1">
    <source>
        <dbReference type="EMBL" id="PWA29233.1"/>
    </source>
</evidence>